<sequence>MRDLSTLGFTQIREVCELSVLTGEQQFKLPDDYLIFLSYEPPEDLNLSFKFIESTTSQEWEGQVIEFLHYTASDINQAVVAVPDNPERILLPISVDAGGNYSYMDLTSASKQIIDVGYETGAISFLAETFGDFIDMLQVEDE</sequence>
<dbReference type="Gene3D" id="3.40.1580.10">
    <property type="entry name" value="SMI1/KNR4-like"/>
    <property type="match status" value="1"/>
</dbReference>
<dbReference type="RefSeq" id="WP_145185504.1">
    <property type="nucleotide sequence ID" value="NZ_CP036266.1"/>
</dbReference>
<keyword evidence="3" id="KW-1185">Reference proteome</keyword>
<protein>
    <submittedName>
        <fullName evidence="2">SMI1 / KNR4 family protein</fullName>
    </submittedName>
</protein>
<proteinExistence type="predicted"/>
<organism evidence="2 3">
    <name type="scientific">Gimesia chilikensis</name>
    <dbReference type="NCBI Taxonomy" id="2605989"/>
    <lineage>
        <taxon>Bacteria</taxon>
        <taxon>Pseudomonadati</taxon>
        <taxon>Planctomycetota</taxon>
        <taxon>Planctomycetia</taxon>
        <taxon>Planctomycetales</taxon>
        <taxon>Planctomycetaceae</taxon>
        <taxon>Gimesia</taxon>
    </lineage>
</organism>
<name>A0A517PPN3_9PLAN</name>
<dbReference type="InterPro" id="IPR037883">
    <property type="entry name" value="Knr4/Smi1-like_sf"/>
</dbReference>
<reference evidence="2 3" key="1">
    <citation type="submission" date="2019-02" db="EMBL/GenBank/DDBJ databases">
        <title>Deep-cultivation of Planctomycetes and their phenomic and genomic characterization uncovers novel biology.</title>
        <authorList>
            <person name="Wiegand S."/>
            <person name="Jogler M."/>
            <person name="Boedeker C."/>
            <person name="Pinto D."/>
            <person name="Vollmers J."/>
            <person name="Rivas-Marin E."/>
            <person name="Kohn T."/>
            <person name="Peeters S.H."/>
            <person name="Heuer A."/>
            <person name="Rast P."/>
            <person name="Oberbeckmann S."/>
            <person name="Bunk B."/>
            <person name="Jeske O."/>
            <person name="Meyerdierks A."/>
            <person name="Storesund J.E."/>
            <person name="Kallscheuer N."/>
            <person name="Luecker S."/>
            <person name="Lage O.M."/>
            <person name="Pohl T."/>
            <person name="Merkel B.J."/>
            <person name="Hornburger P."/>
            <person name="Mueller R.-W."/>
            <person name="Bruemmer F."/>
            <person name="Labrenz M."/>
            <person name="Spormann A.M."/>
            <person name="Op den Camp H."/>
            <person name="Overmann J."/>
            <person name="Amann R."/>
            <person name="Jetten M.S.M."/>
            <person name="Mascher T."/>
            <person name="Medema M.H."/>
            <person name="Devos D.P."/>
            <person name="Kaster A.-K."/>
            <person name="Ovreas L."/>
            <person name="Rohde M."/>
            <person name="Galperin M.Y."/>
            <person name="Jogler C."/>
        </authorList>
    </citation>
    <scope>NUCLEOTIDE SEQUENCE [LARGE SCALE GENOMIC DNA]</scope>
    <source>
        <strain evidence="2 3">HG66A1</strain>
    </source>
</reference>
<dbReference type="EMBL" id="CP036266">
    <property type="protein sequence ID" value="QDT21333.1"/>
    <property type="molecule type" value="Genomic_DNA"/>
</dbReference>
<accession>A0A517PPN3</accession>
<dbReference type="OrthoDB" id="10006774at2"/>
<evidence type="ECO:0000313" key="2">
    <source>
        <dbReference type="EMBL" id="QDT21333.1"/>
    </source>
</evidence>
<evidence type="ECO:0000259" key="1">
    <source>
        <dbReference type="Pfam" id="PF09346"/>
    </source>
</evidence>
<evidence type="ECO:0000313" key="3">
    <source>
        <dbReference type="Proteomes" id="UP000320421"/>
    </source>
</evidence>
<dbReference type="Pfam" id="PF09346">
    <property type="entry name" value="SMI1_KNR4"/>
    <property type="match status" value="1"/>
</dbReference>
<dbReference type="Proteomes" id="UP000320421">
    <property type="component" value="Chromosome"/>
</dbReference>
<gene>
    <name evidence="2" type="ORF">HG66A1_31320</name>
</gene>
<feature type="domain" description="Knr4/Smi1-like" evidence="1">
    <location>
        <begin position="24"/>
        <end position="135"/>
    </location>
</feature>
<dbReference type="SUPFAM" id="SSF160631">
    <property type="entry name" value="SMI1/KNR4-like"/>
    <property type="match status" value="1"/>
</dbReference>
<dbReference type="InterPro" id="IPR018958">
    <property type="entry name" value="Knr4/Smi1-like_dom"/>
</dbReference>
<dbReference type="AlphaFoldDB" id="A0A517PPN3"/>